<evidence type="ECO:0000313" key="4">
    <source>
        <dbReference type="Proteomes" id="UP000324022"/>
    </source>
</evidence>
<evidence type="ECO:0000256" key="1">
    <source>
        <dbReference type="SAM" id="MobiDB-lite"/>
    </source>
</evidence>
<feature type="chain" id="PRO_5022702952" evidence="2">
    <location>
        <begin position="20"/>
        <end position="170"/>
    </location>
</feature>
<name>A0A5C3E103_9BASI</name>
<dbReference type="OrthoDB" id="2550448at2759"/>
<gene>
    <name evidence="3" type="ORF">UTRI_01869</name>
</gene>
<organism evidence="3 4">
    <name type="scientific">Ustilago trichophora</name>
    <dbReference type="NCBI Taxonomy" id="86804"/>
    <lineage>
        <taxon>Eukaryota</taxon>
        <taxon>Fungi</taxon>
        <taxon>Dikarya</taxon>
        <taxon>Basidiomycota</taxon>
        <taxon>Ustilaginomycotina</taxon>
        <taxon>Ustilaginomycetes</taxon>
        <taxon>Ustilaginales</taxon>
        <taxon>Ustilaginaceae</taxon>
        <taxon>Ustilago</taxon>
    </lineage>
</organism>
<keyword evidence="4" id="KW-1185">Reference proteome</keyword>
<keyword evidence="2" id="KW-0732">Signal</keyword>
<sequence length="170" mass="17913">MRSLTILLSLVAAALTCSAASIGSDSKQIGGHEQLSAAETCSDVLWKQTQSQKGKSNAPPTQQSGALGSSVQGHFPKMSKQNIGMGCGIDWENGEVHAGFDGGDKDNGVGGGFQWMPNAISSNLGVHYKGTVVNLNLTITDQNQILFKVGDKNLDWNKVLQAELPKGTMP</sequence>
<dbReference type="Proteomes" id="UP000324022">
    <property type="component" value="Unassembled WGS sequence"/>
</dbReference>
<feature type="region of interest" description="Disordered" evidence="1">
    <location>
        <begin position="48"/>
        <end position="72"/>
    </location>
</feature>
<evidence type="ECO:0000256" key="2">
    <source>
        <dbReference type="SAM" id="SignalP"/>
    </source>
</evidence>
<accession>A0A5C3E103</accession>
<protein>
    <submittedName>
        <fullName evidence="3">Uncharacterized protein</fullName>
    </submittedName>
</protein>
<dbReference type="AlphaFoldDB" id="A0A5C3E103"/>
<evidence type="ECO:0000313" key="3">
    <source>
        <dbReference type="EMBL" id="SPO23191.1"/>
    </source>
</evidence>
<proteinExistence type="predicted"/>
<dbReference type="EMBL" id="OOIN01000005">
    <property type="protein sequence ID" value="SPO23191.1"/>
    <property type="molecule type" value="Genomic_DNA"/>
</dbReference>
<feature type="signal peptide" evidence="2">
    <location>
        <begin position="1"/>
        <end position="19"/>
    </location>
</feature>
<reference evidence="3 4" key="1">
    <citation type="submission" date="2018-03" db="EMBL/GenBank/DDBJ databases">
        <authorList>
            <person name="Guldener U."/>
        </authorList>
    </citation>
    <scope>NUCLEOTIDE SEQUENCE [LARGE SCALE GENOMIC DNA]</scope>
    <source>
        <strain evidence="3 4">NBRC100155</strain>
    </source>
</reference>